<dbReference type="Proteomes" id="UP001177160">
    <property type="component" value="Unassembled WGS sequence"/>
</dbReference>
<dbReference type="GO" id="GO:0016787">
    <property type="term" value="F:hydrolase activity"/>
    <property type="evidence" value="ECO:0007669"/>
    <property type="project" value="UniProtKB-KW"/>
</dbReference>
<comment type="caution">
    <text evidence="3">The sequence shown here is derived from an EMBL/GenBank/DDBJ whole genome shotgun (WGS) entry which is preliminary data.</text>
</comment>
<accession>A0ABT2Y4R5</accession>
<dbReference type="RefSeq" id="WP_263607883.1">
    <property type="nucleotide sequence ID" value="NZ_JAOVQM010000002.1"/>
</dbReference>
<evidence type="ECO:0000313" key="3">
    <source>
        <dbReference type="EMBL" id="MCV2231730.1"/>
    </source>
</evidence>
<reference evidence="3" key="1">
    <citation type="submission" date="2022-09" db="EMBL/GenBank/DDBJ databases">
        <title>Novel Mycoplasma species identified in domestic and wild animals.</title>
        <authorList>
            <person name="Volokhov D.V."/>
            <person name="Furtak V.A."/>
            <person name="Zagorodnyaya T.A."/>
        </authorList>
    </citation>
    <scope>NUCLEOTIDE SEQUENCE</scope>
    <source>
        <strain evidence="3">Oakley</strain>
    </source>
</reference>
<name>A0ABT2Y4R5_9MOLU</name>
<dbReference type="PANTHER" id="PTHR48081">
    <property type="entry name" value="AB HYDROLASE SUPERFAMILY PROTEIN C4A8.06C"/>
    <property type="match status" value="1"/>
</dbReference>
<dbReference type="EMBL" id="JAOVQM010000002">
    <property type="protein sequence ID" value="MCV2231730.1"/>
    <property type="molecule type" value="Genomic_DNA"/>
</dbReference>
<proteinExistence type="predicted"/>
<protein>
    <submittedName>
        <fullName evidence="3">Alpha/beta hydrolase</fullName>
    </submittedName>
</protein>
<evidence type="ECO:0000259" key="2">
    <source>
        <dbReference type="Pfam" id="PF00326"/>
    </source>
</evidence>
<evidence type="ECO:0000256" key="1">
    <source>
        <dbReference type="ARBA" id="ARBA00022801"/>
    </source>
</evidence>
<dbReference type="InterPro" id="IPR050300">
    <property type="entry name" value="GDXG_lipolytic_enzyme"/>
</dbReference>
<dbReference type="Pfam" id="PF00326">
    <property type="entry name" value="Peptidase_S9"/>
    <property type="match status" value="1"/>
</dbReference>
<dbReference type="InterPro" id="IPR029058">
    <property type="entry name" value="AB_hydrolase_fold"/>
</dbReference>
<keyword evidence="4" id="KW-1185">Reference proteome</keyword>
<dbReference type="Gene3D" id="3.40.50.1820">
    <property type="entry name" value="alpha/beta hydrolase"/>
    <property type="match status" value="1"/>
</dbReference>
<dbReference type="PANTHER" id="PTHR48081:SF6">
    <property type="entry name" value="PEPTIDASE S9 PROLYL OLIGOPEPTIDASE CATALYTIC DOMAIN-CONTAINING PROTEIN"/>
    <property type="match status" value="1"/>
</dbReference>
<gene>
    <name evidence="3" type="ORF">N7548_02710</name>
</gene>
<evidence type="ECO:0000313" key="4">
    <source>
        <dbReference type="Proteomes" id="UP001177160"/>
    </source>
</evidence>
<feature type="domain" description="Peptidase S9 prolyl oligopeptidase catalytic" evidence="2">
    <location>
        <begin position="78"/>
        <end position="219"/>
    </location>
</feature>
<dbReference type="SUPFAM" id="SSF53474">
    <property type="entry name" value="alpha/beta-Hydrolases"/>
    <property type="match status" value="1"/>
</dbReference>
<keyword evidence="1 3" id="KW-0378">Hydrolase</keyword>
<organism evidence="3 4">
    <name type="scientific">Paracholeplasma manati</name>
    <dbReference type="NCBI Taxonomy" id="591373"/>
    <lineage>
        <taxon>Bacteria</taxon>
        <taxon>Bacillati</taxon>
        <taxon>Mycoplasmatota</taxon>
        <taxon>Mollicutes</taxon>
        <taxon>Acholeplasmatales</taxon>
        <taxon>Acholeplasmataceae</taxon>
        <taxon>Paracholeplasma</taxon>
    </lineage>
</organism>
<dbReference type="InterPro" id="IPR001375">
    <property type="entry name" value="Peptidase_S9_cat"/>
</dbReference>
<sequence>MQNLKLNTDNYISFHFIDDQKRPFVLIAPGGGYQRTSPREAEPIAKAFNEKGYHAGIIYYRETLLQYPDTVDELASFVQVITSDSTYPIDLNAFILCGFSSGGHYMASLGVFHHQYPGLIQPKAMILAYPVITGKVGFAHEDSIERLYGEITEDNRQRFSLENHVTNLTPETFLFHTMDDQSVKVENSLFFMQALRNHGVMVDCHLYHSGVHGLSLGTQTVVTDAYRSNPAAYEAIHKHNQTWFNLAISFLDFRLKK</sequence>